<evidence type="ECO:0000259" key="14">
    <source>
        <dbReference type="Pfam" id="PF13735"/>
    </source>
</evidence>
<keyword evidence="10 11" id="KW-0694">RNA-binding</keyword>
<feature type="binding site" evidence="11">
    <location>
        <position position="159"/>
    </location>
    <ligand>
        <name>CTP</name>
        <dbReference type="ChEBI" id="CHEBI:37563"/>
    </ligand>
</feature>
<dbReference type="Gene3D" id="1.10.110.30">
    <property type="match status" value="1"/>
</dbReference>
<comment type="miscellaneous">
    <text evidence="11">A single active site specifically recognizes both ATP and CTP and is responsible for their addition.</text>
</comment>
<evidence type="ECO:0000256" key="2">
    <source>
        <dbReference type="ARBA" id="ARBA00022679"/>
    </source>
</evidence>
<keyword evidence="3 11" id="KW-0819">tRNA processing</keyword>
<feature type="binding site" evidence="11">
    <location>
        <position position="159"/>
    </location>
    <ligand>
        <name>ATP</name>
        <dbReference type="ChEBI" id="CHEBI:30616"/>
    </ligand>
</feature>
<dbReference type="Pfam" id="PF01743">
    <property type="entry name" value="PolyA_pol"/>
    <property type="match status" value="1"/>
</dbReference>
<dbReference type="InterPro" id="IPR023068">
    <property type="entry name" value="CCA-adding_enz_firmicutes"/>
</dbReference>
<proteinExistence type="inferred from homology"/>
<evidence type="ECO:0000256" key="4">
    <source>
        <dbReference type="ARBA" id="ARBA00022695"/>
    </source>
</evidence>
<dbReference type="GO" id="GO:0000049">
    <property type="term" value="F:tRNA binding"/>
    <property type="evidence" value="ECO:0007669"/>
    <property type="project" value="UniProtKB-UniRule"/>
</dbReference>
<dbReference type="InterPro" id="IPR032828">
    <property type="entry name" value="PolyA_RNA-bd"/>
</dbReference>
<feature type="domain" description="CCA-adding enzyme C-terminal" evidence="14">
    <location>
        <begin position="261"/>
        <end position="390"/>
    </location>
</feature>
<feature type="binding site" evidence="11">
    <location>
        <position position="156"/>
    </location>
    <ligand>
        <name>CTP</name>
        <dbReference type="ChEBI" id="CHEBI:37563"/>
    </ligand>
</feature>
<evidence type="ECO:0000259" key="13">
    <source>
        <dbReference type="Pfam" id="PF12627"/>
    </source>
</evidence>
<dbReference type="HAMAP" id="MF_01263">
    <property type="entry name" value="CCA_bact_type3"/>
    <property type="match status" value="1"/>
</dbReference>
<evidence type="ECO:0000313" key="16">
    <source>
        <dbReference type="Proteomes" id="UP000460949"/>
    </source>
</evidence>
<dbReference type="InterPro" id="IPR043519">
    <property type="entry name" value="NT_sf"/>
</dbReference>
<sequence length="399" mass="45138">MKPDPLFEQAFEVMRKIEEAGGEAYIAGGAVRDYVSGRAVGDIDIASSLPPSRIQEIFEKVIPVGIEHGTVIVRHRSVSYEVTTLRTESGYEDYRHPDEVTFVSDIRTDLARRDFTMNAMAMDRHGNIIDPFNGKEAIQLQQIEAVGDPCDRFQEDPLRMMRAVRFSSQLCFEVAGKTKEALVQQAPLLANISMERIADETRKAFAGNGVRKAVELLDKTGLLQQLPSLNETGIQRTPPLGPLKTWPEIVSFLWLKDPSFSVSPFLKTWKRSNQEKRETDQLKEAFTLFTASGDVTRWLAYTLTEPLYRSFARVAEAAGSAPGTMERLVNQKNQLPIKDRKDLSFESVDLIAMFPDKKKGPWISKTMKAIERHVVEGMLENDYEKIKEWVITWNPPGNN</sequence>
<accession>A0A845DPG6</accession>
<evidence type="ECO:0000256" key="10">
    <source>
        <dbReference type="ARBA" id="ARBA00022884"/>
    </source>
</evidence>
<feature type="binding site" evidence="11">
    <location>
        <position position="162"/>
    </location>
    <ligand>
        <name>CTP</name>
        <dbReference type="ChEBI" id="CHEBI:37563"/>
    </ligand>
</feature>
<feature type="binding site" evidence="11">
    <location>
        <position position="156"/>
    </location>
    <ligand>
        <name>ATP</name>
        <dbReference type="ChEBI" id="CHEBI:30616"/>
    </ligand>
</feature>
<comment type="cofactor">
    <cofactor evidence="1 11">
        <name>Mg(2+)</name>
        <dbReference type="ChEBI" id="CHEBI:18420"/>
    </cofactor>
</comment>
<evidence type="ECO:0000256" key="6">
    <source>
        <dbReference type="ARBA" id="ARBA00022741"/>
    </source>
</evidence>
<keyword evidence="2 11" id="KW-0808">Transferase</keyword>
<keyword evidence="7 11" id="KW-0692">RNA repair</keyword>
<dbReference type="Gene3D" id="3.30.460.10">
    <property type="entry name" value="Beta Polymerase, domain 2"/>
    <property type="match status" value="1"/>
</dbReference>
<dbReference type="PANTHER" id="PTHR46173:SF1">
    <property type="entry name" value="CCA TRNA NUCLEOTIDYLTRANSFERASE 1, MITOCHONDRIAL"/>
    <property type="match status" value="1"/>
</dbReference>
<feature type="binding site" evidence="11">
    <location>
        <position position="42"/>
    </location>
    <ligand>
        <name>Mg(2+)</name>
        <dbReference type="ChEBI" id="CHEBI:18420"/>
    </ligand>
</feature>
<dbReference type="SUPFAM" id="SSF81301">
    <property type="entry name" value="Nucleotidyltransferase"/>
    <property type="match status" value="1"/>
</dbReference>
<evidence type="ECO:0000259" key="12">
    <source>
        <dbReference type="Pfam" id="PF01743"/>
    </source>
</evidence>
<dbReference type="CDD" id="cd05398">
    <property type="entry name" value="NT_ClassII-CCAase"/>
    <property type="match status" value="1"/>
</dbReference>
<feature type="binding site" evidence="11">
    <location>
        <position position="113"/>
    </location>
    <ligand>
        <name>CTP</name>
        <dbReference type="ChEBI" id="CHEBI:37563"/>
    </ligand>
</feature>
<keyword evidence="4 11" id="KW-0548">Nucleotidyltransferase</keyword>
<dbReference type="InterPro" id="IPR050264">
    <property type="entry name" value="Bact_CCA-adding_enz_type3_sf"/>
</dbReference>
<dbReference type="NCBIfam" id="NF009814">
    <property type="entry name" value="PRK13299.1"/>
    <property type="match status" value="1"/>
</dbReference>
<feature type="domain" description="tRNA nucleotidyltransferase/poly(A) polymerase RNA and SrmB- binding" evidence="13">
    <location>
        <begin position="172"/>
        <end position="230"/>
    </location>
</feature>
<dbReference type="Gene3D" id="1.10.246.80">
    <property type="match status" value="1"/>
</dbReference>
<comment type="caution">
    <text evidence="15">The sequence shown here is derived from an EMBL/GenBank/DDBJ whole genome shotgun (WGS) entry which is preliminary data.</text>
</comment>
<organism evidence="15 16">
    <name type="scientific">Halobacillus litoralis</name>
    <dbReference type="NCBI Taxonomy" id="45668"/>
    <lineage>
        <taxon>Bacteria</taxon>
        <taxon>Bacillati</taxon>
        <taxon>Bacillota</taxon>
        <taxon>Bacilli</taxon>
        <taxon>Bacillales</taxon>
        <taxon>Bacillaceae</taxon>
        <taxon>Halobacillus</taxon>
    </lineage>
</organism>
<evidence type="ECO:0000256" key="9">
    <source>
        <dbReference type="ARBA" id="ARBA00022842"/>
    </source>
</evidence>
<keyword evidence="8 11" id="KW-0067">ATP-binding</keyword>
<dbReference type="GO" id="GO:0005524">
    <property type="term" value="F:ATP binding"/>
    <property type="evidence" value="ECO:0007669"/>
    <property type="project" value="UniProtKB-UniRule"/>
</dbReference>
<feature type="binding site" evidence="11">
    <location>
        <position position="29"/>
    </location>
    <ligand>
        <name>ATP</name>
        <dbReference type="ChEBI" id="CHEBI:30616"/>
    </ligand>
</feature>
<keyword evidence="6 11" id="KW-0547">Nucleotide-binding</keyword>
<evidence type="ECO:0000256" key="1">
    <source>
        <dbReference type="ARBA" id="ARBA00001946"/>
    </source>
</evidence>
<dbReference type="PANTHER" id="PTHR46173">
    <property type="entry name" value="CCA TRNA NUCLEOTIDYLTRANSFERASE 1, MITOCHONDRIAL"/>
    <property type="match status" value="1"/>
</dbReference>
<dbReference type="AlphaFoldDB" id="A0A845DPG6"/>
<reference evidence="15 16" key="1">
    <citation type="submission" date="2019-11" db="EMBL/GenBank/DDBJ databases">
        <title>Genome sequences of 17 halophilic strains isolated from different environments.</title>
        <authorList>
            <person name="Furrow R.E."/>
        </authorList>
    </citation>
    <scope>NUCLEOTIDE SEQUENCE [LARGE SCALE GENOMIC DNA]</scope>
    <source>
        <strain evidence="15 16">22511_23_Filter</strain>
    </source>
</reference>
<feature type="binding site" evidence="11">
    <location>
        <position position="44"/>
    </location>
    <ligand>
        <name>Mg(2+)</name>
        <dbReference type="ChEBI" id="CHEBI:18420"/>
    </ligand>
</feature>
<evidence type="ECO:0000256" key="3">
    <source>
        <dbReference type="ARBA" id="ARBA00022694"/>
    </source>
</evidence>
<feature type="binding site" evidence="11">
    <location>
        <position position="165"/>
    </location>
    <ligand>
        <name>CTP</name>
        <dbReference type="ChEBI" id="CHEBI:37563"/>
    </ligand>
</feature>
<feature type="domain" description="Poly A polymerase head" evidence="12">
    <location>
        <begin position="24"/>
        <end position="143"/>
    </location>
</feature>
<dbReference type="Pfam" id="PF12627">
    <property type="entry name" value="PolyA_pol_RNAbd"/>
    <property type="match status" value="1"/>
</dbReference>
<keyword evidence="5 11" id="KW-0479">Metal-binding</keyword>
<dbReference type="EMBL" id="WMET01000001">
    <property type="protein sequence ID" value="MYL19400.1"/>
    <property type="molecule type" value="Genomic_DNA"/>
</dbReference>
<dbReference type="GO" id="GO:0000287">
    <property type="term" value="F:magnesium ion binding"/>
    <property type="evidence" value="ECO:0007669"/>
    <property type="project" value="UniProtKB-UniRule"/>
</dbReference>
<gene>
    <name evidence="11" type="primary">cca</name>
    <name evidence="15" type="ORF">GLW04_05820</name>
</gene>
<feature type="binding site" evidence="11">
    <location>
        <position position="113"/>
    </location>
    <ligand>
        <name>ATP</name>
        <dbReference type="ChEBI" id="CHEBI:30616"/>
    </ligand>
</feature>
<dbReference type="Proteomes" id="UP000460949">
    <property type="component" value="Unassembled WGS sequence"/>
</dbReference>
<dbReference type="GO" id="GO:0001680">
    <property type="term" value="P:tRNA 3'-terminal CCA addition"/>
    <property type="evidence" value="ECO:0007669"/>
    <property type="project" value="UniProtKB-UniRule"/>
</dbReference>
<dbReference type="Gene3D" id="1.20.58.560">
    <property type="match status" value="1"/>
</dbReference>
<comment type="similarity">
    <text evidence="11">Belongs to the tRNA nucleotidyltransferase/poly(A) polymerase family. Bacterial CCA-adding enzyme type 3 subfamily.</text>
</comment>
<dbReference type="GO" id="GO:0004810">
    <property type="term" value="F:CCA tRNA nucleotidyltransferase activity"/>
    <property type="evidence" value="ECO:0007669"/>
    <property type="project" value="UniProtKB-UniRule"/>
</dbReference>
<feature type="binding site" evidence="11">
    <location>
        <position position="165"/>
    </location>
    <ligand>
        <name>ATP</name>
        <dbReference type="ChEBI" id="CHEBI:30616"/>
    </ligand>
</feature>
<name>A0A845DPG6_9BACI</name>
<comment type="catalytic activity">
    <reaction evidence="11">
        <text>a tRNA with a 3' CCA end + 2 CTP + ATP = a tRNA with a 3' CCACCA end + 3 diphosphate</text>
        <dbReference type="Rhea" id="RHEA:76235"/>
        <dbReference type="Rhea" id="RHEA-COMP:10468"/>
        <dbReference type="Rhea" id="RHEA-COMP:18655"/>
        <dbReference type="ChEBI" id="CHEBI:30616"/>
        <dbReference type="ChEBI" id="CHEBI:33019"/>
        <dbReference type="ChEBI" id="CHEBI:37563"/>
        <dbReference type="ChEBI" id="CHEBI:83071"/>
        <dbReference type="ChEBI" id="CHEBI:195187"/>
    </reaction>
</comment>
<feature type="binding site" evidence="11">
    <location>
        <position position="29"/>
    </location>
    <ligand>
        <name>CTP</name>
        <dbReference type="ChEBI" id="CHEBI:37563"/>
    </ligand>
</feature>
<feature type="binding site" evidence="11">
    <location>
        <position position="32"/>
    </location>
    <ligand>
        <name>CTP</name>
        <dbReference type="ChEBI" id="CHEBI:37563"/>
    </ligand>
</feature>
<evidence type="ECO:0000313" key="15">
    <source>
        <dbReference type="EMBL" id="MYL19400.1"/>
    </source>
</evidence>
<evidence type="ECO:0000256" key="11">
    <source>
        <dbReference type="HAMAP-Rule" id="MF_01263"/>
    </source>
</evidence>
<evidence type="ECO:0000256" key="8">
    <source>
        <dbReference type="ARBA" id="ARBA00022840"/>
    </source>
</evidence>
<protein>
    <recommendedName>
        <fullName evidence="11">CCA-adding enzyme</fullName>
        <ecNumber evidence="11">2.7.7.72</ecNumber>
    </recommendedName>
    <alternativeName>
        <fullName evidence="11">CCA tRNA nucleotidyltransferase</fullName>
    </alternativeName>
    <alternativeName>
        <fullName evidence="11">tRNA CCA-pyrophosphorylase</fullName>
    </alternativeName>
    <alternativeName>
        <fullName evidence="11">tRNA adenylyl-/cytidylyl- transferase</fullName>
    </alternativeName>
    <alternativeName>
        <fullName evidence="11">tRNA nucleotidyltransferase</fullName>
    </alternativeName>
    <alternativeName>
        <fullName evidence="11">tRNA-NT</fullName>
    </alternativeName>
</protein>
<feature type="binding site" evidence="11">
    <location>
        <position position="162"/>
    </location>
    <ligand>
        <name>ATP</name>
        <dbReference type="ChEBI" id="CHEBI:30616"/>
    </ligand>
</feature>
<dbReference type="EC" id="2.7.7.72" evidence="11"/>
<dbReference type="InterPro" id="IPR032810">
    <property type="entry name" value="CCA-adding_enz_C"/>
</dbReference>
<comment type="subunit">
    <text evidence="11">Homodimer.</text>
</comment>
<keyword evidence="9 11" id="KW-0460">Magnesium</keyword>
<evidence type="ECO:0000256" key="7">
    <source>
        <dbReference type="ARBA" id="ARBA00022800"/>
    </source>
</evidence>
<comment type="catalytic activity">
    <reaction evidence="11">
        <text>a tRNA precursor + 2 CTP + ATP = a tRNA with a 3' CCA end + 3 diphosphate</text>
        <dbReference type="Rhea" id="RHEA:14433"/>
        <dbReference type="Rhea" id="RHEA-COMP:10465"/>
        <dbReference type="Rhea" id="RHEA-COMP:10468"/>
        <dbReference type="ChEBI" id="CHEBI:30616"/>
        <dbReference type="ChEBI" id="CHEBI:33019"/>
        <dbReference type="ChEBI" id="CHEBI:37563"/>
        <dbReference type="ChEBI" id="CHEBI:74896"/>
        <dbReference type="ChEBI" id="CHEBI:83071"/>
        <dbReference type="EC" id="2.7.7.72"/>
    </reaction>
</comment>
<dbReference type="GO" id="GO:0042245">
    <property type="term" value="P:RNA repair"/>
    <property type="evidence" value="ECO:0007669"/>
    <property type="project" value="UniProtKB-KW"/>
</dbReference>
<comment type="function">
    <text evidence="11">Catalyzes the addition and repair of the essential 3'-terminal CCA sequence in tRNAs without using a nucleic acid template. Adds these three nucleotides in the order of C, C, and A to the tRNA nucleotide-73, using CTP and ATP as substrates and producing inorganic pyrophosphate. tRNA 3'-terminal CCA addition is required both for tRNA processing and repair. Also involved in tRNA surveillance by mediating tandem CCA addition to generate a CCACCA at the 3' terminus of unstable tRNAs. While stable tRNAs receive only 3'-terminal CCA, unstable tRNAs are marked with CCACCA and rapidly degraded.</text>
</comment>
<evidence type="ECO:0000256" key="5">
    <source>
        <dbReference type="ARBA" id="ARBA00022723"/>
    </source>
</evidence>
<dbReference type="SUPFAM" id="SSF81891">
    <property type="entry name" value="Poly A polymerase C-terminal region-like"/>
    <property type="match status" value="1"/>
</dbReference>
<dbReference type="RefSeq" id="WP_160835792.1">
    <property type="nucleotide sequence ID" value="NZ_WMET01000001.1"/>
</dbReference>
<dbReference type="InterPro" id="IPR002646">
    <property type="entry name" value="PolA_pol_head_dom"/>
</dbReference>
<feature type="binding site" evidence="11">
    <location>
        <position position="32"/>
    </location>
    <ligand>
        <name>ATP</name>
        <dbReference type="ChEBI" id="CHEBI:30616"/>
    </ligand>
</feature>
<dbReference type="Pfam" id="PF13735">
    <property type="entry name" value="tRNA_NucTran2_2"/>
    <property type="match status" value="1"/>
</dbReference>